<dbReference type="AlphaFoldDB" id="A0A7Z1DRC2"/>
<proteinExistence type="predicted"/>
<evidence type="ECO:0000256" key="1">
    <source>
        <dbReference type="SAM" id="MobiDB-lite"/>
    </source>
</evidence>
<dbReference type="EMBL" id="NEFY01000035">
    <property type="protein sequence ID" value="OZC34591.1"/>
    <property type="molecule type" value="Genomic_DNA"/>
</dbReference>
<sequence>MSYEVVKLACKNLTQLEKMKLAQYLIQTSVQAMEKEKPKTQVKESASPTKAQVMSSVQERVLKSRPSKESSMKNFVRAMFQFQGGIPDTEVDNILKDLIRKKVFRIDGSKIIYL</sequence>
<reference evidence="2 3" key="1">
    <citation type="submission" date="2017-06" db="EMBL/GenBank/DDBJ databases">
        <title>Draft genome sequence of the halophilic bacterium Marinobacter vinifirmus FB1.</title>
        <authorList>
            <person name="Stepanov V.G."/>
            <person name="Roberts D.J."/>
            <person name="Fox G.E."/>
        </authorList>
    </citation>
    <scope>NUCLEOTIDE SEQUENCE [LARGE SCALE GENOMIC DNA]</scope>
    <source>
        <strain evidence="2 3">FB1</strain>
    </source>
</reference>
<keyword evidence="3" id="KW-1185">Reference proteome</keyword>
<feature type="compositionally biased region" description="Polar residues" evidence="1">
    <location>
        <begin position="43"/>
        <end position="58"/>
    </location>
</feature>
<evidence type="ECO:0000313" key="3">
    <source>
        <dbReference type="Proteomes" id="UP000216984"/>
    </source>
</evidence>
<organism evidence="2 3">
    <name type="scientific">Marinobacter vinifirmus</name>
    <dbReference type="NCBI Taxonomy" id="355591"/>
    <lineage>
        <taxon>Bacteria</taxon>
        <taxon>Pseudomonadati</taxon>
        <taxon>Pseudomonadota</taxon>
        <taxon>Gammaproteobacteria</taxon>
        <taxon>Pseudomonadales</taxon>
        <taxon>Marinobacteraceae</taxon>
        <taxon>Marinobacter</taxon>
    </lineage>
</organism>
<accession>A0A7Z1DRC2</accession>
<name>A0A7Z1DRC2_9GAMM</name>
<comment type="caution">
    <text evidence="2">The sequence shown here is derived from an EMBL/GenBank/DDBJ whole genome shotgun (WGS) entry which is preliminary data.</text>
</comment>
<dbReference type="Proteomes" id="UP000216984">
    <property type="component" value="Unassembled WGS sequence"/>
</dbReference>
<gene>
    <name evidence="2" type="ORF">B9Q17_10010</name>
</gene>
<feature type="region of interest" description="Disordered" evidence="1">
    <location>
        <begin position="36"/>
        <end position="68"/>
    </location>
</feature>
<dbReference type="RefSeq" id="WP_094626116.1">
    <property type="nucleotide sequence ID" value="NZ_NEFY01000035.1"/>
</dbReference>
<protein>
    <submittedName>
        <fullName evidence="2">Uncharacterized protein</fullName>
    </submittedName>
</protein>
<evidence type="ECO:0000313" key="2">
    <source>
        <dbReference type="EMBL" id="OZC34591.1"/>
    </source>
</evidence>